<dbReference type="Proteomes" id="UP000613266">
    <property type="component" value="Unassembled WGS sequence"/>
</dbReference>
<dbReference type="PRINTS" id="PR00364">
    <property type="entry name" value="DISEASERSIST"/>
</dbReference>
<dbReference type="InterPro" id="IPR027417">
    <property type="entry name" value="P-loop_NTPase"/>
</dbReference>
<accession>A0A931NDC5</accession>
<dbReference type="InterPro" id="IPR003593">
    <property type="entry name" value="AAA+_ATPase"/>
</dbReference>
<dbReference type="Pfam" id="PF13401">
    <property type="entry name" value="AAA_22"/>
    <property type="match status" value="1"/>
</dbReference>
<dbReference type="PANTHER" id="PTHR35894">
    <property type="entry name" value="GENERAL SECRETION PATHWAY PROTEIN A-RELATED"/>
    <property type="match status" value="1"/>
</dbReference>
<dbReference type="SMART" id="SM00382">
    <property type="entry name" value="AAA"/>
    <property type="match status" value="1"/>
</dbReference>
<evidence type="ECO:0000313" key="3">
    <source>
        <dbReference type="EMBL" id="MBH9576527.1"/>
    </source>
</evidence>
<organism evidence="3 4">
    <name type="scientific">Inhella proteolytica</name>
    <dbReference type="NCBI Taxonomy" id="2795029"/>
    <lineage>
        <taxon>Bacteria</taxon>
        <taxon>Pseudomonadati</taxon>
        <taxon>Pseudomonadota</taxon>
        <taxon>Betaproteobacteria</taxon>
        <taxon>Burkholderiales</taxon>
        <taxon>Sphaerotilaceae</taxon>
        <taxon>Inhella</taxon>
    </lineage>
</organism>
<dbReference type="EMBL" id="JAEDAK010000003">
    <property type="protein sequence ID" value="MBH9576527.1"/>
    <property type="molecule type" value="Genomic_DNA"/>
</dbReference>
<dbReference type="SUPFAM" id="SSF52540">
    <property type="entry name" value="P-loop containing nucleoside triphosphate hydrolases"/>
    <property type="match status" value="1"/>
</dbReference>
<dbReference type="InterPro" id="IPR049945">
    <property type="entry name" value="AAA_22"/>
</dbReference>
<dbReference type="CDD" id="cd00009">
    <property type="entry name" value="AAA"/>
    <property type="match status" value="1"/>
</dbReference>
<feature type="domain" description="AAA+ ATPase" evidence="2">
    <location>
        <begin position="42"/>
        <end position="211"/>
    </location>
</feature>
<proteinExistence type="predicted"/>
<protein>
    <submittedName>
        <fullName evidence="3">AAA family ATPase</fullName>
    </submittedName>
</protein>
<feature type="region of interest" description="Disordered" evidence="1">
    <location>
        <begin position="269"/>
        <end position="293"/>
    </location>
</feature>
<dbReference type="NCBIfam" id="TIGR03015">
    <property type="entry name" value="pepcterm_ATPase"/>
    <property type="match status" value="1"/>
</dbReference>
<gene>
    <name evidence="3" type="ORF">I7X39_06390</name>
</gene>
<comment type="caution">
    <text evidence="3">The sequence shown here is derived from an EMBL/GenBank/DDBJ whole genome shotgun (WGS) entry which is preliminary data.</text>
</comment>
<dbReference type="GO" id="GO:0016887">
    <property type="term" value="F:ATP hydrolysis activity"/>
    <property type="evidence" value="ECO:0007669"/>
    <property type="project" value="InterPro"/>
</dbReference>
<name>A0A931NDC5_9BURK</name>
<dbReference type="Gene3D" id="3.40.50.300">
    <property type="entry name" value="P-loop containing nucleotide triphosphate hydrolases"/>
    <property type="match status" value="1"/>
</dbReference>
<dbReference type="InterPro" id="IPR052026">
    <property type="entry name" value="ExeA_AAA_ATPase_DNA-bind"/>
</dbReference>
<dbReference type="AlphaFoldDB" id="A0A931NDC5"/>
<reference evidence="3" key="1">
    <citation type="submission" date="2020-12" db="EMBL/GenBank/DDBJ databases">
        <title>The genome sequence of Inhella sp. 1Y17.</title>
        <authorList>
            <person name="Liu Y."/>
        </authorList>
    </citation>
    <scope>NUCLEOTIDE SEQUENCE</scope>
    <source>
        <strain evidence="3">1Y17</strain>
    </source>
</reference>
<evidence type="ECO:0000259" key="2">
    <source>
        <dbReference type="SMART" id="SM00382"/>
    </source>
</evidence>
<keyword evidence="4" id="KW-1185">Reference proteome</keyword>
<evidence type="ECO:0000313" key="4">
    <source>
        <dbReference type="Proteomes" id="UP000613266"/>
    </source>
</evidence>
<evidence type="ECO:0000256" key="1">
    <source>
        <dbReference type="SAM" id="MobiDB-lite"/>
    </source>
</evidence>
<dbReference type="PANTHER" id="PTHR35894:SF1">
    <property type="entry name" value="PHOSPHORIBULOKINASE _ URIDINE KINASE FAMILY"/>
    <property type="match status" value="1"/>
</dbReference>
<sequence>MYEAFYGLSAKPFQLSPDPSFYFGSKQHRRAKAYLDYGVLRNDGFIVITGEIGAGKTTLLRGLLDGLNREQVVIGNLVTTQLDAEDTLRMVAAAFGVRAKDLPKAELLMTLEAFFVAQASQGKRCLLVVDEAQNLAARAVEELRMLSNFQFGNQSLLQTFVVGQPEFRQILQRPEMEQFRQRVAATCHIGPLDEEETQRYIEHRLKCAGATDKPTFDPEAFLVIHRATKGIPRRINTLCDRLLLLGFMQGRVHLALGDVDEVLKDLAKESELPPPSRPVPLDGSSEAARAGLDSQSGVDLDLSRLSALPGAQGAQLQQGLGQLVLDQQNDRLQRLERSLMRLERINLQTLQLLQKMVAAMTAPGGPSS</sequence>
<dbReference type="InterPro" id="IPR017466">
    <property type="entry name" value="XrtA-assoc_ATPase-like"/>
</dbReference>
<dbReference type="RefSeq" id="WP_198110137.1">
    <property type="nucleotide sequence ID" value="NZ_JAEDAK010000003.1"/>
</dbReference>